<keyword evidence="2" id="KW-0472">Membrane</keyword>
<keyword evidence="2" id="KW-0812">Transmembrane</keyword>
<dbReference type="PATRIC" id="fig|665004.4.peg.2568"/>
<keyword evidence="5" id="KW-1185">Reference proteome</keyword>
<protein>
    <submittedName>
        <fullName evidence="4">Uncharacterized protein</fullName>
    </submittedName>
</protein>
<comment type="caution">
    <text evidence="4">The sequence shown here is derived from an EMBL/GenBank/DDBJ whole genome shotgun (WGS) entry which is preliminary data.</text>
</comment>
<keyword evidence="2" id="KW-1133">Transmembrane helix</keyword>
<organism evidence="4 5">
    <name type="scientific">Thermobifida cellulosilytica TB100</name>
    <dbReference type="NCBI Taxonomy" id="665004"/>
    <lineage>
        <taxon>Bacteria</taxon>
        <taxon>Bacillati</taxon>
        <taxon>Actinomycetota</taxon>
        <taxon>Actinomycetes</taxon>
        <taxon>Streptosporangiales</taxon>
        <taxon>Nocardiopsidaceae</taxon>
        <taxon>Thermobifida</taxon>
    </lineage>
</organism>
<evidence type="ECO:0000256" key="2">
    <source>
        <dbReference type="SAM" id="Phobius"/>
    </source>
</evidence>
<feature type="chain" id="PRO_5007549972" evidence="3">
    <location>
        <begin position="28"/>
        <end position="235"/>
    </location>
</feature>
<dbReference type="OrthoDB" id="10012659at2"/>
<evidence type="ECO:0000313" key="5">
    <source>
        <dbReference type="Proteomes" id="UP000074382"/>
    </source>
</evidence>
<evidence type="ECO:0000256" key="3">
    <source>
        <dbReference type="SAM" id="SignalP"/>
    </source>
</evidence>
<feature type="signal peptide" evidence="3">
    <location>
        <begin position="1"/>
        <end position="27"/>
    </location>
</feature>
<dbReference type="EMBL" id="LGEM01000001">
    <property type="protein sequence ID" value="KUP98680.1"/>
    <property type="molecule type" value="Genomic_DNA"/>
</dbReference>
<dbReference type="Proteomes" id="UP000074382">
    <property type="component" value="Unassembled WGS sequence"/>
</dbReference>
<dbReference type="RefSeq" id="WP_068756463.1">
    <property type="nucleotide sequence ID" value="NZ_KQ950182.1"/>
</dbReference>
<feature type="transmembrane region" description="Helical" evidence="2">
    <location>
        <begin position="204"/>
        <end position="225"/>
    </location>
</feature>
<evidence type="ECO:0000313" key="4">
    <source>
        <dbReference type="EMBL" id="KUP98680.1"/>
    </source>
</evidence>
<evidence type="ECO:0000256" key="1">
    <source>
        <dbReference type="SAM" id="MobiDB-lite"/>
    </source>
</evidence>
<feature type="region of interest" description="Disordered" evidence="1">
    <location>
        <begin position="109"/>
        <end position="174"/>
    </location>
</feature>
<proteinExistence type="predicted"/>
<accession>A0A147KN18</accession>
<reference evidence="5" key="1">
    <citation type="journal article" date="2017" name="Acta Aliment.">
        <title>Plant polysaccharide degrading enzyme system of Thermpbifida cellulosilytica TB100 revealed by de novo genome project data.</title>
        <authorList>
            <person name="Toth A."/>
            <person name="Baka E."/>
            <person name="Luzics S."/>
            <person name="Bata-Vidacs I."/>
            <person name="Nagy I."/>
            <person name="Balint B."/>
            <person name="Herceg R."/>
            <person name="Olasz F."/>
            <person name="Wilk T."/>
            <person name="Nagy T."/>
            <person name="Kriszt B."/>
            <person name="Nagy I."/>
            <person name="Kukolya J."/>
        </authorList>
    </citation>
    <scope>NUCLEOTIDE SEQUENCE [LARGE SCALE GENOMIC DNA]</scope>
    <source>
        <strain evidence="5">TB100</strain>
    </source>
</reference>
<feature type="compositionally biased region" description="Acidic residues" evidence="1">
    <location>
        <begin position="118"/>
        <end position="131"/>
    </location>
</feature>
<feature type="compositionally biased region" description="Low complexity" evidence="1">
    <location>
        <begin position="132"/>
        <end position="143"/>
    </location>
</feature>
<name>A0A147KN18_THECS</name>
<dbReference type="AlphaFoldDB" id="A0A147KN18"/>
<gene>
    <name evidence="4" type="ORF">AC529_00115</name>
</gene>
<keyword evidence="3" id="KW-0732">Signal</keyword>
<sequence length="235" mass="23901">MHAPVRNTTFAALVTAGLFAVSPAAHADTAADGRGPAADDREWGPVVDVPIRVCGDSLALLRQLADCSDSPAAEGADEVLLLPPGDRVEEPDRCQAGEDCLLGGVAEAAGEGPAEQPDTAEEAAAEPDQDAQAEQPAPAAGAPWPVRAESVLPKKEDAPPALPETAPVPTLRGLPRIPEQSAPLDLPGASTYALTATGTKDAPLLSAGVATVLLGGVAIYVGYGLGRSDRPNLFR</sequence>